<proteinExistence type="predicted"/>
<gene>
    <name evidence="2" type="ORF">OFLC_LOCUS1958</name>
</gene>
<keyword evidence="3" id="KW-1185">Reference proteome</keyword>
<dbReference type="AlphaFoldDB" id="A0A183H398"/>
<reference evidence="4" key="1">
    <citation type="submission" date="2016-06" db="UniProtKB">
        <authorList>
            <consortium name="WormBaseParasite"/>
        </authorList>
    </citation>
    <scope>IDENTIFICATION</scope>
</reference>
<dbReference type="EMBL" id="UZAJ01001043">
    <property type="protein sequence ID" value="VDO31376.1"/>
    <property type="molecule type" value="Genomic_DNA"/>
</dbReference>
<dbReference type="STRING" id="387005.A0A183H398"/>
<reference evidence="2 3" key="2">
    <citation type="submission" date="2018-11" db="EMBL/GenBank/DDBJ databases">
        <authorList>
            <consortium name="Pathogen Informatics"/>
        </authorList>
    </citation>
    <scope>NUCLEOTIDE SEQUENCE [LARGE SCALE GENOMIC DNA]</scope>
</reference>
<feature type="region of interest" description="Disordered" evidence="1">
    <location>
        <begin position="1"/>
        <end position="27"/>
    </location>
</feature>
<dbReference type="WBParaSite" id="OFLC_0000195701-mRNA-1">
    <property type="protein sequence ID" value="OFLC_0000195701-mRNA-1"/>
    <property type="gene ID" value="OFLC_0000195701"/>
</dbReference>
<evidence type="ECO:0000256" key="1">
    <source>
        <dbReference type="SAM" id="MobiDB-lite"/>
    </source>
</evidence>
<dbReference type="Gene3D" id="1.20.5.320">
    <property type="entry name" value="6-Phosphogluconate Dehydrogenase, domain 3"/>
    <property type="match status" value="1"/>
</dbReference>
<evidence type="ECO:0000313" key="4">
    <source>
        <dbReference type="WBParaSite" id="OFLC_0000195701-mRNA-1"/>
    </source>
</evidence>
<feature type="compositionally biased region" description="Basic and acidic residues" evidence="1">
    <location>
        <begin position="1"/>
        <end position="11"/>
    </location>
</feature>
<organism evidence="4">
    <name type="scientific">Onchocerca flexuosa</name>
    <dbReference type="NCBI Taxonomy" id="387005"/>
    <lineage>
        <taxon>Eukaryota</taxon>
        <taxon>Metazoa</taxon>
        <taxon>Ecdysozoa</taxon>
        <taxon>Nematoda</taxon>
        <taxon>Chromadorea</taxon>
        <taxon>Rhabditida</taxon>
        <taxon>Spirurina</taxon>
        <taxon>Spiruromorpha</taxon>
        <taxon>Filarioidea</taxon>
        <taxon>Onchocercidae</taxon>
        <taxon>Onchocerca</taxon>
    </lineage>
</organism>
<name>A0A183H398_9BILA</name>
<dbReference type="Proteomes" id="UP000267606">
    <property type="component" value="Unassembled WGS sequence"/>
</dbReference>
<evidence type="ECO:0000313" key="3">
    <source>
        <dbReference type="Proteomes" id="UP000267606"/>
    </source>
</evidence>
<protein>
    <submittedName>
        <fullName evidence="4">Collagen triple helix repeat protein</fullName>
    </submittedName>
</protein>
<accession>A0A183H398</accession>
<evidence type="ECO:0000313" key="2">
    <source>
        <dbReference type="EMBL" id="VDO31376.1"/>
    </source>
</evidence>
<sequence>MPGPKGERGERGPMGPPGYPGSKGKSGYSAALSKIQILFNYILIHSIQDIDDMEKYAAGKKK</sequence>